<proteinExistence type="predicted"/>
<keyword evidence="4" id="KW-1185">Reference proteome</keyword>
<feature type="domain" description="Xylanolytic transcriptional activator regulatory" evidence="2">
    <location>
        <begin position="147"/>
        <end position="220"/>
    </location>
</feature>
<dbReference type="CDD" id="cd12148">
    <property type="entry name" value="fungal_TF_MHR"/>
    <property type="match status" value="1"/>
</dbReference>
<dbReference type="KEGG" id="pic:PICST_56833"/>
<dbReference type="SMART" id="SM00906">
    <property type="entry name" value="Fungal_trans"/>
    <property type="match status" value="1"/>
</dbReference>
<dbReference type="InterPro" id="IPR050987">
    <property type="entry name" value="AtrR-like"/>
</dbReference>
<dbReference type="PANTHER" id="PTHR46910:SF23">
    <property type="entry name" value="THIAMINE REPRESSIBLE GENES REGULATORY PROTEIN THI1"/>
    <property type="match status" value="1"/>
</dbReference>
<reference evidence="3 4" key="1">
    <citation type="journal article" date="2007" name="Nat. Biotechnol.">
        <title>Genome sequence of the lignocellulose-bioconverting and xylose-fermenting yeast Pichia stipitis.</title>
        <authorList>
            <person name="Jeffries T.W."/>
            <person name="Grigoriev I.V."/>
            <person name="Grimwood J."/>
            <person name="Laplaza J.M."/>
            <person name="Aerts A."/>
            <person name="Salamov A."/>
            <person name="Schmutz J."/>
            <person name="Lindquist E."/>
            <person name="Dehal P."/>
            <person name="Shapiro H."/>
            <person name="Jin Y.S."/>
            <person name="Passoth V."/>
            <person name="Richardson P.M."/>
        </authorList>
    </citation>
    <scope>NUCLEOTIDE SEQUENCE [LARGE SCALE GENOMIC DNA]</scope>
    <source>
        <strain evidence="4">ATCC 58785 / CBS 6054 / NBRC 10063 / NRRL Y-11545</strain>
    </source>
</reference>
<dbReference type="GO" id="GO:0003677">
    <property type="term" value="F:DNA binding"/>
    <property type="evidence" value="ECO:0007669"/>
    <property type="project" value="InterPro"/>
</dbReference>
<dbReference type="STRING" id="322104.A3LRB8"/>
<evidence type="ECO:0000313" key="3">
    <source>
        <dbReference type="EMBL" id="ABN65355.2"/>
    </source>
</evidence>
<dbReference type="RefSeq" id="XP_001383384.2">
    <property type="nucleotide sequence ID" value="XM_001383347.1"/>
</dbReference>
<dbReference type="eggNOG" id="ENOG502S0WX">
    <property type="taxonomic scope" value="Eukaryota"/>
</dbReference>
<dbReference type="EMBL" id="CP000497">
    <property type="protein sequence ID" value="ABN65355.2"/>
    <property type="molecule type" value="Genomic_DNA"/>
</dbReference>
<evidence type="ECO:0000313" key="4">
    <source>
        <dbReference type="Proteomes" id="UP000002258"/>
    </source>
</evidence>
<evidence type="ECO:0000259" key="2">
    <source>
        <dbReference type="SMART" id="SM00906"/>
    </source>
</evidence>
<dbReference type="Proteomes" id="UP000002258">
    <property type="component" value="Chromosome 3"/>
</dbReference>
<dbReference type="HOGENOM" id="CLU_025455_0_0_1"/>
<dbReference type="OMA" id="YYYAWIT"/>
<dbReference type="GO" id="GO:0008270">
    <property type="term" value="F:zinc ion binding"/>
    <property type="evidence" value="ECO:0007669"/>
    <property type="project" value="InterPro"/>
</dbReference>
<dbReference type="Pfam" id="PF04082">
    <property type="entry name" value="Fungal_trans"/>
    <property type="match status" value="1"/>
</dbReference>
<dbReference type="GeneID" id="4837915"/>
<dbReference type="GO" id="GO:0003700">
    <property type="term" value="F:DNA-binding transcription factor activity"/>
    <property type="evidence" value="ECO:0007669"/>
    <property type="project" value="InterPro"/>
</dbReference>
<dbReference type="AlphaFoldDB" id="A3LRB8"/>
<keyword evidence="1" id="KW-0539">Nucleus</keyword>
<dbReference type="InParanoid" id="A3LRB8"/>
<name>A3LRB8_PICST</name>
<evidence type="ECO:0000256" key="1">
    <source>
        <dbReference type="ARBA" id="ARBA00023242"/>
    </source>
</evidence>
<accession>A3LRB8</accession>
<protein>
    <recommendedName>
        <fullName evidence="2">Xylanolytic transcriptional activator regulatory domain-containing protein</fullName>
    </recommendedName>
</protein>
<gene>
    <name evidence="3" type="ORF">PICST_56833</name>
</gene>
<dbReference type="OrthoDB" id="3364175at2759"/>
<dbReference type="GO" id="GO:0006351">
    <property type="term" value="P:DNA-templated transcription"/>
    <property type="evidence" value="ECO:0007669"/>
    <property type="project" value="InterPro"/>
</dbReference>
<dbReference type="PANTHER" id="PTHR46910">
    <property type="entry name" value="TRANSCRIPTION FACTOR PDR1"/>
    <property type="match status" value="1"/>
</dbReference>
<feature type="non-terminal residue" evidence="3">
    <location>
        <position position="477"/>
    </location>
</feature>
<dbReference type="InterPro" id="IPR007219">
    <property type="entry name" value="XnlR_reg_dom"/>
</dbReference>
<organism evidence="3 4">
    <name type="scientific">Scheffersomyces stipitis (strain ATCC 58785 / CBS 6054 / NBRC 10063 / NRRL Y-11545)</name>
    <name type="common">Yeast</name>
    <name type="synonym">Pichia stipitis</name>
    <dbReference type="NCBI Taxonomy" id="322104"/>
    <lineage>
        <taxon>Eukaryota</taxon>
        <taxon>Fungi</taxon>
        <taxon>Dikarya</taxon>
        <taxon>Ascomycota</taxon>
        <taxon>Saccharomycotina</taxon>
        <taxon>Pichiomycetes</taxon>
        <taxon>Debaryomycetaceae</taxon>
        <taxon>Scheffersomyces</taxon>
    </lineage>
</organism>
<sequence length="477" mass="53973">MLSSAIKEALAILPSDEKITMFVQIFLNICETNYFYAIHSEVYGKLVDLYEARRVGDLEYFYREWPFLVIVLSMLSVSAGFDYIGSKLPIPQEEYSVNPGYNYYFASMPFVGFLLDSKAIEGAQALLMLGVFLTTNKNEQFGLADGGYSFMALALEIAISNKLYTKDTFSRLPDYEAEAMKRLWWSCYTLERRHGFNLGKPELFRIEDITVGLPEYSFELRNNSGSSNHLNQRVVIQLTMVFIKLTKLEYTKTTSANRVEIDTKMIRALADDVEECRASFPEYALIENLDPSADLYRGNVHLHLNYYLAKIYIGKPFLLYKVENQSKIQENSYETAIVDHLSSICIDAAFCSIELLSVLEKNSKLGQFSFTDLNFCNISLFVILVYLNIDKSDNTLLFLSKGLGILRTLSRGSATAKSSLNKLQKFIDLVSVVDTKTTDSSQAPYALVDLEAGGMGFPELPSDIDGFLQLENFGFMD</sequence>